<feature type="region of interest" description="Disordered" evidence="1">
    <location>
        <begin position="73"/>
        <end position="95"/>
    </location>
</feature>
<evidence type="ECO:0000259" key="2">
    <source>
        <dbReference type="PROSITE" id="PS50020"/>
    </source>
</evidence>
<dbReference type="PROSITE" id="PS01159">
    <property type="entry name" value="WW_DOMAIN_1"/>
    <property type="match status" value="1"/>
</dbReference>
<feature type="domain" description="FF" evidence="3">
    <location>
        <begin position="116"/>
        <end position="172"/>
    </location>
</feature>
<evidence type="ECO:0000256" key="1">
    <source>
        <dbReference type="SAM" id="MobiDB-lite"/>
    </source>
</evidence>
<proteinExistence type="predicted"/>
<keyword evidence="5" id="KW-1185">Reference proteome</keyword>
<dbReference type="EMBL" id="LN890557">
    <property type="protein sequence ID" value="CUS24896.1"/>
    <property type="molecule type" value="Genomic_DNA"/>
</dbReference>
<dbReference type="GO" id="GO:0045292">
    <property type="term" value="P:mRNA cis splicing, via spliceosome"/>
    <property type="evidence" value="ECO:0007669"/>
    <property type="project" value="InterPro"/>
</dbReference>
<dbReference type="Gene3D" id="2.20.70.10">
    <property type="match status" value="2"/>
</dbReference>
<dbReference type="PANTHER" id="PTHR11864">
    <property type="entry name" value="PRE-MRNA-PROCESSING PROTEIN PRP40"/>
    <property type="match status" value="1"/>
</dbReference>
<dbReference type="SMART" id="SM00456">
    <property type="entry name" value="WW"/>
    <property type="match status" value="2"/>
</dbReference>
<feature type="domain" description="FF" evidence="3">
    <location>
        <begin position="336"/>
        <end position="395"/>
    </location>
</feature>
<dbReference type="Proteomes" id="UP000236544">
    <property type="component" value="Unassembled WGS sequence"/>
</dbReference>
<dbReference type="SMART" id="SM00441">
    <property type="entry name" value="FF"/>
    <property type="match status" value="4"/>
</dbReference>
<dbReference type="InterPro" id="IPR036517">
    <property type="entry name" value="FF_domain_sf"/>
</dbReference>
<dbReference type="GO" id="GO:0071004">
    <property type="term" value="C:U2-type prespliceosome"/>
    <property type="evidence" value="ECO:0007669"/>
    <property type="project" value="TreeGrafter"/>
</dbReference>
<dbReference type="CDD" id="cd00201">
    <property type="entry name" value="WW"/>
    <property type="match status" value="2"/>
</dbReference>
<dbReference type="PROSITE" id="PS51676">
    <property type="entry name" value="FF"/>
    <property type="match status" value="2"/>
</dbReference>
<dbReference type="InterPro" id="IPR001202">
    <property type="entry name" value="WW_dom"/>
</dbReference>
<dbReference type="Pfam" id="PF01846">
    <property type="entry name" value="FF"/>
    <property type="match status" value="3"/>
</dbReference>
<dbReference type="SUPFAM" id="SSF51045">
    <property type="entry name" value="WW domain"/>
    <property type="match status" value="2"/>
</dbReference>
<dbReference type="SUPFAM" id="SSF81698">
    <property type="entry name" value="FF domain"/>
    <property type="match status" value="3"/>
</dbReference>
<feature type="domain" description="WW" evidence="2">
    <location>
        <begin position="44"/>
        <end position="72"/>
    </location>
</feature>
<sequence length="566" mass="65790">MSNWKEASDAEGRVYYYDTDSGETTWDKPRELLTELELKLEEHGWKTGKTEEGQLYYYNQETGESAWEIPAFGDKVEEKEVGKPQKEEGRSSTPLQTKVESYVNKSVILNAPVMPQSEAETAFMEMLKEHQVDSTWSFDKIISELGCKDPRYWCIDDDPLWKRQAFEKYLSSRSEDQLIKEHSAVNKFKTAFTAMLSQNKDIYYYTRWRTAKRLFANEPIYKHSVVSEKTKRQVFQEYVDGLRRNQTEELNKTKRQAQTELQDYLESIMPDKKSLLSWHELSTKYLFDNSTRFTSNRHFQALSKHDVLMKYISIVEGYTLSTEEELKKLKAANYTKDRIARDQFRELLAEHSKSIRCNSKWEDVYPRFKSDSRFLSLLGRNGSSALDLFMDLVEERANIIKAQKSIANQILIDASFQWGPDAVEDKEKVIAILSDHQQLSSLDTVDRDILVEKLIDDHNQKLAQQAEMVQRLLDQQKKYFLLLLQRVFSGPNAKPETWEGAREILKGFPEYIDIRDESVKERIFQEFEPAKGPASVASIAAAAGPTTPAVPKISRKRQMTPIELDY</sequence>
<dbReference type="Gene3D" id="1.10.10.440">
    <property type="entry name" value="FF domain"/>
    <property type="match status" value="4"/>
</dbReference>
<feature type="compositionally biased region" description="Basic and acidic residues" evidence="1">
    <location>
        <begin position="74"/>
        <end position="90"/>
    </location>
</feature>
<dbReference type="PANTHER" id="PTHR11864:SF0">
    <property type="entry name" value="PRP40 PRE-MRNA PROCESSING FACTOR 40 HOMOLOG A (YEAST)"/>
    <property type="match status" value="1"/>
</dbReference>
<organism evidence="4 5">
    <name type="scientific">Lachancea quebecensis</name>
    <dbReference type="NCBI Taxonomy" id="1654605"/>
    <lineage>
        <taxon>Eukaryota</taxon>
        <taxon>Fungi</taxon>
        <taxon>Dikarya</taxon>
        <taxon>Ascomycota</taxon>
        <taxon>Saccharomycotina</taxon>
        <taxon>Saccharomycetes</taxon>
        <taxon>Saccharomycetales</taxon>
        <taxon>Saccharomycetaceae</taxon>
        <taxon>Lachancea</taxon>
    </lineage>
</organism>
<reference evidence="5" key="1">
    <citation type="submission" date="2015-10" db="EMBL/GenBank/DDBJ databases">
        <authorList>
            <person name="Devillers H."/>
        </authorList>
    </citation>
    <scope>NUCLEOTIDE SEQUENCE [LARGE SCALE GENOMIC DNA]</scope>
</reference>
<evidence type="ECO:0000313" key="4">
    <source>
        <dbReference type="EMBL" id="CUS24896.1"/>
    </source>
</evidence>
<dbReference type="Pfam" id="PF00397">
    <property type="entry name" value="WW"/>
    <property type="match status" value="2"/>
</dbReference>
<feature type="domain" description="WW" evidence="2">
    <location>
        <begin position="1"/>
        <end position="31"/>
    </location>
</feature>
<accession>A0A0P1KX81</accession>
<dbReference type="InterPro" id="IPR036020">
    <property type="entry name" value="WW_dom_sf"/>
</dbReference>
<dbReference type="GO" id="GO:0005685">
    <property type="term" value="C:U1 snRNP"/>
    <property type="evidence" value="ECO:0007669"/>
    <property type="project" value="TreeGrafter"/>
</dbReference>
<dbReference type="AlphaFoldDB" id="A0A0P1KX81"/>
<dbReference type="GO" id="GO:0003723">
    <property type="term" value="F:RNA binding"/>
    <property type="evidence" value="ECO:0007669"/>
    <property type="project" value="TreeGrafter"/>
</dbReference>
<dbReference type="InterPro" id="IPR002713">
    <property type="entry name" value="FF_domain"/>
</dbReference>
<dbReference type="PROSITE" id="PS50020">
    <property type="entry name" value="WW_DOMAIN_2"/>
    <property type="match status" value="2"/>
</dbReference>
<protein>
    <submittedName>
        <fullName evidence="4">LAQU0S21e00892g1_1</fullName>
    </submittedName>
</protein>
<evidence type="ECO:0000259" key="3">
    <source>
        <dbReference type="PROSITE" id="PS51676"/>
    </source>
</evidence>
<dbReference type="InterPro" id="IPR039726">
    <property type="entry name" value="Prp40-like"/>
</dbReference>
<dbReference type="OrthoDB" id="187617at2759"/>
<evidence type="ECO:0000313" key="5">
    <source>
        <dbReference type="Proteomes" id="UP000236544"/>
    </source>
</evidence>
<gene>
    <name evidence="4" type="ORF">LAQU0_S21e00892g</name>
</gene>
<name>A0A0P1KX81_9SACH</name>